<evidence type="ECO:0000313" key="1">
    <source>
        <dbReference type="EMBL" id="GJD52917.1"/>
    </source>
</evidence>
<protein>
    <submittedName>
        <fullName evidence="1">Uncharacterized protein</fullName>
    </submittedName>
</protein>
<comment type="caution">
    <text evidence="1">The sequence shown here is derived from an EMBL/GenBank/DDBJ whole genome shotgun (WGS) entry which is preliminary data.</text>
</comment>
<gene>
    <name evidence="1" type="ORF">OPKNFCMD_5684</name>
</gene>
<dbReference type="Proteomes" id="UP001055167">
    <property type="component" value="Unassembled WGS sequence"/>
</dbReference>
<sequence length="66" mass="7003">MPRPRASCSHPMHGKEQDMIRTDPGAVLPAASAGLSLADATEACGFGGFSDRSVFGWDQPRLCGQR</sequence>
<keyword evidence="2" id="KW-1185">Reference proteome</keyword>
<reference evidence="1" key="1">
    <citation type="journal article" date="2021" name="Front. Microbiol.">
        <title>Comprehensive Comparative Genomics and Phenotyping of Methylobacterium Species.</title>
        <authorList>
            <person name="Alessa O."/>
            <person name="Ogura Y."/>
            <person name="Fujitani Y."/>
            <person name="Takami H."/>
            <person name="Hayashi T."/>
            <person name="Sahin N."/>
            <person name="Tani A."/>
        </authorList>
    </citation>
    <scope>NUCLEOTIDE SEQUENCE</scope>
    <source>
        <strain evidence="1">KCTC 52305</strain>
    </source>
</reference>
<evidence type="ECO:0000313" key="2">
    <source>
        <dbReference type="Proteomes" id="UP001055167"/>
    </source>
</evidence>
<accession>A0ABQ4R5F6</accession>
<reference evidence="1" key="2">
    <citation type="submission" date="2021-08" db="EMBL/GenBank/DDBJ databases">
        <authorList>
            <person name="Tani A."/>
            <person name="Ola A."/>
            <person name="Ogura Y."/>
            <person name="Katsura K."/>
            <person name="Hayashi T."/>
        </authorList>
    </citation>
    <scope>NUCLEOTIDE SEQUENCE</scope>
    <source>
        <strain evidence="1">KCTC 52305</strain>
    </source>
</reference>
<proteinExistence type="predicted"/>
<name>A0ABQ4R5F6_9HYPH</name>
<dbReference type="EMBL" id="BPQH01000023">
    <property type="protein sequence ID" value="GJD52917.1"/>
    <property type="molecule type" value="Genomic_DNA"/>
</dbReference>
<organism evidence="1 2">
    <name type="scientific">Methylobacterium crusticola</name>
    <dbReference type="NCBI Taxonomy" id="1697972"/>
    <lineage>
        <taxon>Bacteria</taxon>
        <taxon>Pseudomonadati</taxon>
        <taxon>Pseudomonadota</taxon>
        <taxon>Alphaproteobacteria</taxon>
        <taxon>Hyphomicrobiales</taxon>
        <taxon>Methylobacteriaceae</taxon>
        <taxon>Methylobacterium</taxon>
    </lineage>
</organism>